<gene>
    <name evidence="7" type="ORF">SAMN04488107_2174</name>
</gene>
<feature type="region of interest" description="Disordered" evidence="3">
    <location>
        <begin position="1"/>
        <end position="21"/>
    </location>
</feature>
<proteinExistence type="predicted"/>
<keyword evidence="7" id="KW-0167">Capsid protein</keyword>
<keyword evidence="7" id="KW-0946">Virion</keyword>
<feature type="compositionally biased region" description="Gly residues" evidence="3">
    <location>
        <begin position="399"/>
        <end position="409"/>
    </location>
</feature>
<dbReference type="InterPro" id="IPR001117">
    <property type="entry name" value="Cu-oxidase_2nd"/>
</dbReference>
<dbReference type="Proteomes" id="UP000198386">
    <property type="component" value="Unassembled WGS sequence"/>
</dbReference>
<evidence type="ECO:0000313" key="7">
    <source>
        <dbReference type="EMBL" id="SNS31673.1"/>
    </source>
</evidence>
<reference evidence="8" key="1">
    <citation type="submission" date="2017-06" db="EMBL/GenBank/DDBJ databases">
        <authorList>
            <person name="Varghese N."/>
            <person name="Submissions S."/>
        </authorList>
    </citation>
    <scope>NUCLEOTIDE SEQUENCE [LARGE SCALE GENOMIC DNA]</scope>
    <source>
        <strain evidence="8">DSM 45423</strain>
    </source>
</reference>
<accession>A0A239DIZ1</accession>
<dbReference type="CDD" id="cd13853">
    <property type="entry name" value="CuRO_1_Tth-MCO_like"/>
    <property type="match status" value="1"/>
</dbReference>
<dbReference type="InterPro" id="IPR006311">
    <property type="entry name" value="TAT_signal"/>
</dbReference>
<dbReference type="InterPro" id="IPR008972">
    <property type="entry name" value="Cupredoxin"/>
</dbReference>
<evidence type="ECO:0000256" key="3">
    <source>
        <dbReference type="SAM" id="MobiDB-lite"/>
    </source>
</evidence>
<keyword evidence="7" id="KW-0132">Cell division</keyword>
<dbReference type="Gene3D" id="2.60.40.420">
    <property type="entry name" value="Cupredoxins - blue copper proteins"/>
    <property type="match status" value="3"/>
</dbReference>
<dbReference type="PANTHER" id="PTHR11709:SF2">
    <property type="entry name" value="MULTICOPPER OXIDASE LPR1"/>
    <property type="match status" value="1"/>
</dbReference>
<dbReference type="GO" id="GO:0005507">
    <property type="term" value="F:copper ion binding"/>
    <property type="evidence" value="ECO:0007669"/>
    <property type="project" value="InterPro"/>
</dbReference>
<organism evidence="7 8">
    <name type="scientific">Geodermatophilus saharensis</name>
    <dbReference type="NCBI Taxonomy" id="1137994"/>
    <lineage>
        <taxon>Bacteria</taxon>
        <taxon>Bacillati</taxon>
        <taxon>Actinomycetota</taxon>
        <taxon>Actinomycetes</taxon>
        <taxon>Geodermatophilales</taxon>
        <taxon>Geodermatophilaceae</taxon>
        <taxon>Geodermatophilus</taxon>
    </lineage>
</organism>
<dbReference type="InterPro" id="IPR011706">
    <property type="entry name" value="Cu-oxidase_C"/>
</dbReference>
<dbReference type="SUPFAM" id="SSF49503">
    <property type="entry name" value="Cupredoxins"/>
    <property type="match status" value="3"/>
</dbReference>
<protein>
    <submittedName>
        <fullName evidence="7">Multicopper oxidase with three cupredoxin domains (Includes cell division protein FtsP and spore coat protein CotA)</fullName>
    </submittedName>
</protein>
<keyword evidence="7" id="KW-0131">Cell cycle</keyword>
<dbReference type="GO" id="GO:0016491">
    <property type="term" value="F:oxidoreductase activity"/>
    <property type="evidence" value="ECO:0007669"/>
    <property type="project" value="UniProtKB-KW"/>
</dbReference>
<dbReference type="PANTHER" id="PTHR11709">
    <property type="entry name" value="MULTI-COPPER OXIDASE"/>
    <property type="match status" value="1"/>
</dbReference>
<keyword evidence="1" id="KW-0479">Metal-binding</keyword>
<keyword evidence="8" id="KW-1185">Reference proteome</keyword>
<dbReference type="GO" id="GO:0051301">
    <property type="term" value="P:cell division"/>
    <property type="evidence" value="ECO:0007669"/>
    <property type="project" value="UniProtKB-KW"/>
</dbReference>
<evidence type="ECO:0000259" key="5">
    <source>
        <dbReference type="Pfam" id="PF07731"/>
    </source>
</evidence>
<evidence type="ECO:0000259" key="4">
    <source>
        <dbReference type="Pfam" id="PF00394"/>
    </source>
</evidence>
<dbReference type="PROSITE" id="PS51318">
    <property type="entry name" value="TAT"/>
    <property type="match status" value="1"/>
</dbReference>
<dbReference type="OrthoDB" id="345021at2"/>
<dbReference type="InterPro" id="IPR011707">
    <property type="entry name" value="Cu-oxidase-like_N"/>
</dbReference>
<sequence>MTSTPSTDPAPGAEPPPGPLRLTRRRALQLGGLGLLGASLGGTAWARPAAPGGPVPAGGDPLAEPPTLSSQDGVLRTRLEVAETTVTVGGRRARLLTYAGTVPGPTLRLRPGDRLQVQLVNRLAVPTNLHTHGLHVSPSGNADNTLTVHLLPGESFDYDIAVPGGHPPGTYWYHPHEHHLVTDQLWGGLFGAIVVEDPEEVPVTRDRVLVVSDTTLDASGHPVAVSTAERFRGREGELVLVDGQLQPVLSAPPGARERWRVVNACASRFLRLRLDGQQLALLAVDGGRLPEPRPVEQVDVLPGGRADLLVTTTAGTSELTGLPFPRMRRGDGPSAAPGVLATLQVAGAPVPALPPVPPIALPADLRAVEPVARRRLVLGMGAPGGRADDGHEGHDDSGGDGAGGDGGGHAIASIDGRSFDPARTDHVVRLGTVEEWTWVNRSGMDHPMHLHVWPVQVVAEDGRPVTAVERQDVVLVRAGGELTVRIPFTDFPGRTLAHCHISDHEDGGMMAVVEAVPG</sequence>
<evidence type="ECO:0000259" key="6">
    <source>
        <dbReference type="Pfam" id="PF07732"/>
    </source>
</evidence>
<evidence type="ECO:0000313" key="8">
    <source>
        <dbReference type="Proteomes" id="UP000198386"/>
    </source>
</evidence>
<dbReference type="Pfam" id="PF07732">
    <property type="entry name" value="Cu-oxidase_3"/>
    <property type="match status" value="1"/>
</dbReference>
<feature type="domain" description="Plastocyanin-like" evidence="6">
    <location>
        <begin position="81"/>
        <end position="199"/>
    </location>
</feature>
<evidence type="ECO:0000256" key="2">
    <source>
        <dbReference type="ARBA" id="ARBA00023002"/>
    </source>
</evidence>
<feature type="compositionally biased region" description="Low complexity" evidence="3">
    <location>
        <begin position="47"/>
        <end position="62"/>
    </location>
</feature>
<dbReference type="EMBL" id="FZOH01000003">
    <property type="protein sequence ID" value="SNS31673.1"/>
    <property type="molecule type" value="Genomic_DNA"/>
</dbReference>
<dbReference type="AlphaFoldDB" id="A0A239DIZ1"/>
<feature type="domain" description="Plastocyanin-like" evidence="4">
    <location>
        <begin position="223"/>
        <end position="314"/>
    </location>
</feature>
<dbReference type="InterPro" id="IPR002355">
    <property type="entry name" value="Cu_oxidase_Cu_BS"/>
</dbReference>
<feature type="compositionally biased region" description="Basic and acidic residues" evidence="3">
    <location>
        <begin position="386"/>
        <end position="397"/>
    </location>
</feature>
<dbReference type="CDD" id="cd13900">
    <property type="entry name" value="CuRO_3_Tth-MCO_like"/>
    <property type="match status" value="1"/>
</dbReference>
<feature type="domain" description="Plastocyanin-like" evidence="5">
    <location>
        <begin position="415"/>
        <end position="515"/>
    </location>
</feature>
<feature type="region of interest" description="Disordered" evidence="3">
    <location>
        <begin position="47"/>
        <end position="70"/>
    </location>
</feature>
<dbReference type="PROSITE" id="PS00080">
    <property type="entry name" value="MULTICOPPER_OXIDASE2"/>
    <property type="match status" value="1"/>
</dbReference>
<dbReference type="Pfam" id="PF00394">
    <property type="entry name" value="Cu-oxidase"/>
    <property type="match status" value="1"/>
</dbReference>
<dbReference type="RefSeq" id="WP_089403860.1">
    <property type="nucleotide sequence ID" value="NZ_FZOH01000003.1"/>
</dbReference>
<dbReference type="InterPro" id="IPR045087">
    <property type="entry name" value="Cu-oxidase_fam"/>
</dbReference>
<dbReference type="Pfam" id="PF07731">
    <property type="entry name" value="Cu-oxidase_2"/>
    <property type="match status" value="1"/>
</dbReference>
<keyword evidence="2" id="KW-0560">Oxidoreductase</keyword>
<feature type="region of interest" description="Disordered" evidence="3">
    <location>
        <begin position="380"/>
        <end position="418"/>
    </location>
</feature>
<name>A0A239DIZ1_9ACTN</name>
<evidence type="ECO:0000256" key="1">
    <source>
        <dbReference type="ARBA" id="ARBA00022723"/>
    </source>
</evidence>